<dbReference type="EMBL" id="ASGP02000003">
    <property type="protein sequence ID" value="KAH9516094.1"/>
    <property type="molecule type" value="Genomic_DNA"/>
</dbReference>
<keyword evidence="2" id="KW-1185">Reference proteome</keyword>
<reference evidence="1" key="2">
    <citation type="journal article" date="2022" name="Res Sq">
        <title>Comparative Genomics Reveals Insights into the Divergent Evolution of Astigmatic Mites and Household Pest Adaptations.</title>
        <authorList>
            <person name="Xiong Q."/>
            <person name="Wan A.T.-Y."/>
            <person name="Liu X.-Y."/>
            <person name="Fung C.S.-H."/>
            <person name="Xiao X."/>
            <person name="Malainual N."/>
            <person name="Hou J."/>
            <person name="Wang L."/>
            <person name="Wang M."/>
            <person name="Yang K."/>
            <person name="Cui Y."/>
            <person name="Leung E."/>
            <person name="Nong W."/>
            <person name="Shin S.-K."/>
            <person name="Au S."/>
            <person name="Jeong K.Y."/>
            <person name="Chew F.T."/>
            <person name="Hui J."/>
            <person name="Leung T.F."/>
            <person name="Tungtrongchitr A."/>
            <person name="Zhong N."/>
            <person name="Liu Z."/>
            <person name="Tsui S."/>
        </authorList>
    </citation>
    <scope>NUCLEOTIDE SEQUENCE</scope>
    <source>
        <strain evidence="1">Derf</strain>
        <tissue evidence="1">Whole organism</tissue>
    </source>
</reference>
<evidence type="ECO:0000313" key="1">
    <source>
        <dbReference type="EMBL" id="KAH9516094.1"/>
    </source>
</evidence>
<protein>
    <submittedName>
        <fullName evidence="1">Uncharacterized protein</fullName>
    </submittedName>
</protein>
<organism evidence="1 2">
    <name type="scientific">Dermatophagoides farinae</name>
    <name type="common">American house dust mite</name>
    <dbReference type="NCBI Taxonomy" id="6954"/>
    <lineage>
        <taxon>Eukaryota</taxon>
        <taxon>Metazoa</taxon>
        <taxon>Ecdysozoa</taxon>
        <taxon>Arthropoda</taxon>
        <taxon>Chelicerata</taxon>
        <taxon>Arachnida</taxon>
        <taxon>Acari</taxon>
        <taxon>Acariformes</taxon>
        <taxon>Sarcoptiformes</taxon>
        <taxon>Astigmata</taxon>
        <taxon>Psoroptidia</taxon>
        <taxon>Analgoidea</taxon>
        <taxon>Pyroglyphidae</taxon>
        <taxon>Dermatophagoidinae</taxon>
        <taxon>Dermatophagoides</taxon>
    </lineage>
</organism>
<proteinExistence type="predicted"/>
<reference evidence="1" key="1">
    <citation type="submission" date="2013-05" db="EMBL/GenBank/DDBJ databases">
        <authorList>
            <person name="Yim A.K.Y."/>
            <person name="Chan T.F."/>
            <person name="Ji K.M."/>
            <person name="Liu X.Y."/>
            <person name="Zhou J.W."/>
            <person name="Li R.Q."/>
            <person name="Yang K.Y."/>
            <person name="Li J."/>
            <person name="Li M."/>
            <person name="Law P.T.W."/>
            <person name="Wu Y.L."/>
            <person name="Cai Z.L."/>
            <person name="Qin H."/>
            <person name="Bao Y."/>
            <person name="Leung R.K.K."/>
            <person name="Ng P.K.S."/>
            <person name="Zou J."/>
            <person name="Zhong X.J."/>
            <person name="Ran P.X."/>
            <person name="Zhong N.S."/>
            <person name="Liu Z.G."/>
            <person name="Tsui S.K.W."/>
        </authorList>
    </citation>
    <scope>NUCLEOTIDE SEQUENCE</scope>
    <source>
        <strain evidence="1">Derf</strain>
        <tissue evidence="1">Whole organism</tissue>
    </source>
</reference>
<evidence type="ECO:0000313" key="2">
    <source>
        <dbReference type="Proteomes" id="UP000790347"/>
    </source>
</evidence>
<gene>
    <name evidence="1" type="ORF">DERF_006856</name>
</gene>
<comment type="caution">
    <text evidence="1">The sequence shown here is derived from an EMBL/GenBank/DDBJ whole genome shotgun (WGS) entry which is preliminary data.</text>
</comment>
<name>A0A922HY60_DERFA</name>
<dbReference type="AlphaFoldDB" id="A0A922HY60"/>
<dbReference type="Proteomes" id="UP000790347">
    <property type="component" value="Unassembled WGS sequence"/>
</dbReference>
<accession>A0A922HY60</accession>
<sequence>MGRYIEWMDKFLSFIILLLIIRFYKKTVFATILQPLVDVKGNDAIRQIRFLYDIHETSSISSENSKKKIYNNRLLLLEEQRKFFSKPIPNVLYPWTTGQRILINRNNRYNNNNNNNNHPENYFVYNREKYEPSSSSLSLAMKFKDISAIQLQRGRPMFAEIDFVPRYIPEWTSHVAVSVTLPAHIRGRPWILGYHQEQFPMPTCRLCTNADQSYTLPVTIFLPDDGWCPEGRVQTIWKIEALQLLPHIDKQQQQTILNNEIIRKYPEFKYQRQMDQTDMILAYGYDELKQFYIKNSVNSSRCRDIHEAIVA</sequence>